<keyword evidence="8 12" id="KW-0175">Coiled coil</keyword>
<evidence type="ECO:0000256" key="6">
    <source>
        <dbReference type="ARBA" id="ARBA00022737"/>
    </source>
</evidence>
<evidence type="ECO:0000256" key="11">
    <source>
        <dbReference type="ARBA" id="ARBA00034464"/>
    </source>
</evidence>
<evidence type="ECO:0000256" key="8">
    <source>
        <dbReference type="ARBA" id="ARBA00023054"/>
    </source>
</evidence>
<dbReference type="GO" id="GO:0036064">
    <property type="term" value="C:ciliary basal body"/>
    <property type="evidence" value="ECO:0007669"/>
    <property type="project" value="TreeGrafter"/>
</dbReference>
<dbReference type="Gene3D" id="2.130.10.10">
    <property type="entry name" value="YVTN repeat-like/Quinoprotein amine dehydrogenase"/>
    <property type="match status" value="2"/>
</dbReference>
<dbReference type="InterPro" id="IPR015943">
    <property type="entry name" value="WD40/YVTN_repeat-like_dom_sf"/>
</dbReference>
<dbReference type="SUPFAM" id="SSF47923">
    <property type="entry name" value="Ypt/Rab-GAP domain of gyp1p"/>
    <property type="match status" value="1"/>
</dbReference>
<dbReference type="OrthoDB" id="5578278at2759"/>
<keyword evidence="7" id="KW-0970">Cilium biogenesis/degradation</keyword>
<evidence type="ECO:0000256" key="10">
    <source>
        <dbReference type="ARBA" id="ARBA00023273"/>
    </source>
</evidence>
<dbReference type="Proteomes" id="UP000694845">
    <property type="component" value="Unplaced"/>
</dbReference>
<evidence type="ECO:0000256" key="12">
    <source>
        <dbReference type="SAM" id="Coils"/>
    </source>
</evidence>
<keyword evidence="10" id="KW-0966">Cell projection</keyword>
<keyword evidence="15" id="KW-1185">Reference proteome</keyword>
<evidence type="ECO:0000256" key="13">
    <source>
        <dbReference type="SAM" id="MobiDB-lite"/>
    </source>
</evidence>
<evidence type="ECO:0000259" key="14">
    <source>
        <dbReference type="PROSITE" id="PS50086"/>
    </source>
</evidence>
<dbReference type="InterPro" id="IPR051570">
    <property type="entry name" value="TBC1_cilium_biogenesis"/>
</dbReference>
<dbReference type="FunFam" id="1.10.472.80:FF:000022">
    <property type="entry name" value="TBC1 domain family, member 31"/>
    <property type="match status" value="1"/>
</dbReference>
<feature type="domain" description="Rab-GAP TBC" evidence="14">
    <location>
        <begin position="443"/>
        <end position="618"/>
    </location>
</feature>
<dbReference type="KEGG" id="aplc:110990028"/>
<evidence type="ECO:0000313" key="15">
    <source>
        <dbReference type="Proteomes" id="UP000694845"/>
    </source>
</evidence>
<dbReference type="GO" id="GO:0060090">
    <property type="term" value="F:molecular adaptor activity"/>
    <property type="evidence" value="ECO:0007669"/>
    <property type="project" value="UniProtKB-ARBA"/>
</dbReference>
<proteinExistence type="predicted"/>
<accession>A0A8B7ZZG7</accession>
<reference evidence="16" key="1">
    <citation type="submission" date="2025-08" db="UniProtKB">
        <authorList>
            <consortium name="RefSeq"/>
        </authorList>
    </citation>
    <scope>IDENTIFICATION</scope>
</reference>
<dbReference type="PANTHER" id="PTHR19853:SF1">
    <property type="entry name" value="TBC1 DOMAIN FAMILY MEMBER 31"/>
    <property type="match status" value="1"/>
</dbReference>
<dbReference type="Pfam" id="PF00566">
    <property type="entry name" value="RabGAP-TBC"/>
    <property type="match status" value="1"/>
</dbReference>
<evidence type="ECO:0000256" key="3">
    <source>
        <dbReference type="ARBA" id="ARBA00014199"/>
    </source>
</evidence>
<keyword evidence="4" id="KW-0963">Cytoplasm</keyword>
<sequence>MQTCDINKKEAGKIWLRKPSPSGDDGLMVQIKQDVSGTLAPSGRRVRFLHTAFNNTGDSFIAGDHLGNIYIFDLSKNRFQLIQRTGQACTCLAFTLRRKTEYLAALADCSLKCFDTDSKELVAWMKGHGTPIHSISVHASGRYALTTSSDTSLLWDLDTFTRKRKLNVRDAVGISKVFFLPLSNTILTCFRDDSIFAWESDTLQCKYQLPVPPGERPNYKAFATPRDGRLLVAGGKSRFLHIWALDTRRLLRVIEMPTKVHVVKQVEFLPESFDGGSSQVVGVLSQDGIMRFINVTACSMLCDLGSLQDRVANVSVSPAGRHVAAVVDSGCINVYSVPALMSDFNKPPPALVKVASSRTKKRDTSRDTTSTTLRSMTPGRLQMPKATKETPGRTHMVTTGVRRRAGEKGSMTSDREEVLEIVADLPEGLDLNRLHAILKGYGEYPAKYRMFIWRSVLRLPENHTAFSSLVDKGTHLAWAKVHETYPIKSRKLLRVLQRTLSALAHWSAIFGEADYLPLLAFPFVKLFQNNQLICFEVIATVLCNWCQLWFEYFPNPPVNVLSTVENVLAYHDRAVLQHFVKYGVTSQIYAWPLLQTLLSEVVTKEEWQVLWDNVFTNPPAFLLLVVVAYITCSRQPLLQCTDIDDFKYFFHHRNAVHIATVISEAYRLWDSTPADIHPKRMLEDFKPLTKGQYPIFNKYPKFIVDYQAQERERIRQDELEYLHQRQAAAELQRELDKRQGEEAAWYRQQALLREAEEQRRSLVAEEEQKLIDQRVRLQAMRRELRIRELQLLDAAKRKFMHHQQTQKEAELGRLDDEIARKNLLREQETKAAMDDVEIRRMELQAQKQLLEQDLAKSLANTTHQERADADAYRRQAELEERVRRRAWEDMQDQQHTTRKQLQSDIAKAEEMSDEAGLRRDSEYRRRMDNLERELRGSEVTRLHQENHRLEEEIQSIMRGIADRKLGEAKGKVAEFHQQRALSTAHDEQLAKLGQGQVTGAVNLNNSSTRRKALNDFSSSEEDDIPISLDRGRDTFEQREKNLMRQVQELRKKIAMETRQQHPPPSFDVDGGGSDRD</sequence>
<evidence type="ECO:0000256" key="9">
    <source>
        <dbReference type="ARBA" id="ARBA00023212"/>
    </source>
</evidence>
<dbReference type="RefSeq" id="XP_022110492.1">
    <property type="nucleotide sequence ID" value="XM_022254800.1"/>
</dbReference>
<dbReference type="FunFam" id="2.130.10.10:FF:000185">
    <property type="entry name" value="TBC1 domain family member 31 isoform X1"/>
    <property type="match status" value="1"/>
</dbReference>
<keyword evidence="9" id="KW-0206">Cytoskeleton</keyword>
<dbReference type="PROSITE" id="PS50086">
    <property type="entry name" value="TBC_RABGAP"/>
    <property type="match status" value="1"/>
</dbReference>
<protein>
    <recommendedName>
        <fullName evidence="3">TBC1 domain family member 31</fullName>
    </recommendedName>
</protein>
<evidence type="ECO:0000256" key="7">
    <source>
        <dbReference type="ARBA" id="ARBA00022794"/>
    </source>
</evidence>
<dbReference type="InterPro" id="IPR035969">
    <property type="entry name" value="Rab-GAP_TBC_sf"/>
</dbReference>
<dbReference type="InterPro" id="IPR036322">
    <property type="entry name" value="WD40_repeat_dom_sf"/>
</dbReference>
<dbReference type="SMART" id="SM00320">
    <property type="entry name" value="WD40"/>
    <property type="match status" value="7"/>
</dbReference>
<evidence type="ECO:0000313" key="16">
    <source>
        <dbReference type="RefSeq" id="XP_022110492.1"/>
    </source>
</evidence>
<comment type="function">
    <text evidence="11">Molecular adapter which is involved in cilium biogenesis. Part of a functional complex including OFD1 a centriolar protein involved in cilium assembly. Could regulate the cAMP-dependent phosphorylation of OFD1, and its subsequent ubiquitination by PJA2 which ultimately leads to its proteasomal degradation.</text>
</comment>
<feature type="coiled-coil region" evidence="12">
    <location>
        <begin position="826"/>
        <end position="860"/>
    </location>
</feature>
<feature type="region of interest" description="Disordered" evidence="13">
    <location>
        <begin position="1051"/>
        <end position="1076"/>
    </location>
</feature>
<dbReference type="InterPro" id="IPR000195">
    <property type="entry name" value="Rab-GAP-TBC_dom"/>
</dbReference>
<name>A0A8B7ZZG7_ACAPL</name>
<keyword evidence="6" id="KW-0677">Repeat</keyword>
<evidence type="ECO:0000256" key="4">
    <source>
        <dbReference type="ARBA" id="ARBA00022490"/>
    </source>
</evidence>
<dbReference type="CTD" id="93594"/>
<dbReference type="GO" id="GO:0034451">
    <property type="term" value="C:centriolar satellite"/>
    <property type="evidence" value="ECO:0007669"/>
    <property type="project" value="UniProtKB-SubCell"/>
</dbReference>
<feature type="compositionally biased region" description="Basic and acidic residues" evidence="13">
    <location>
        <begin position="906"/>
        <end position="922"/>
    </location>
</feature>
<feature type="region of interest" description="Disordered" evidence="13">
    <location>
        <begin position="355"/>
        <end position="377"/>
    </location>
</feature>
<dbReference type="PANTHER" id="PTHR19853">
    <property type="entry name" value="WD REPEAT CONTAINING PROTEIN 3 WDR3"/>
    <property type="match status" value="1"/>
</dbReference>
<evidence type="ECO:0000256" key="2">
    <source>
        <dbReference type="ARBA" id="ARBA00004607"/>
    </source>
</evidence>
<dbReference type="Gene3D" id="1.10.472.80">
    <property type="entry name" value="Ypt/Rab-GAP domain of gyp1p, domain 3"/>
    <property type="match status" value="1"/>
</dbReference>
<evidence type="ECO:0000256" key="5">
    <source>
        <dbReference type="ARBA" id="ARBA00022574"/>
    </source>
</evidence>
<dbReference type="Pfam" id="PF00400">
    <property type="entry name" value="WD40"/>
    <property type="match status" value="1"/>
</dbReference>
<dbReference type="AlphaFoldDB" id="A0A8B7ZZG7"/>
<dbReference type="GO" id="GO:0060271">
    <property type="term" value="P:cilium assembly"/>
    <property type="evidence" value="ECO:0007669"/>
    <property type="project" value="UniProtKB-ARBA"/>
</dbReference>
<keyword evidence="5" id="KW-0853">WD repeat</keyword>
<dbReference type="InterPro" id="IPR001680">
    <property type="entry name" value="WD40_rpt"/>
</dbReference>
<evidence type="ECO:0000256" key="1">
    <source>
        <dbReference type="ARBA" id="ARBA00004120"/>
    </source>
</evidence>
<comment type="subcellular location">
    <subcellularLocation>
        <location evidence="1">Cytoplasm</location>
        <location evidence="1">Cytoskeleton</location>
        <location evidence="1">Cilium basal body</location>
    </subcellularLocation>
    <subcellularLocation>
        <location evidence="2">Cytoplasm</location>
        <location evidence="2">Cytoskeleton</location>
        <location evidence="2">Microtubule organizing center</location>
        <location evidence="2">Centrosome</location>
        <location evidence="2">Centriolar satellite</location>
    </subcellularLocation>
</comment>
<feature type="coiled-coil region" evidence="12">
    <location>
        <begin position="714"/>
        <end position="783"/>
    </location>
</feature>
<dbReference type="SUPFAM" id="SSF50978">
    <property type="entry name" value="WD40 repeat-like"/>
    <property type="match status" value="1"/>
</dbReference>
<organism evidence="15 16">
    <name type="scientific">Acanthaster planci</name>
    <name type="common">Crown-of-thorns starfish</name>
    <dbReference type="NCBI Taxonomy" id="133434"/>
    <lineage>
        <taxon>Eukaryota</taxon>
        <taxon>Metazoa</taxon>
        <taxon>Echinodermata</taxon>
        <taxon>Eleutherozoa</taxon>
        <taxon>Asterozoa</taxon>
        <taxon>Asteroidea</taxon>
        <taxon>Valvatacea</taxon>
        <taxon>Valvatida</taxon>
        <taxon>Acanthasteridae</taxon>
        <taxon>Acanthaster</taxon>
    </lineage>
</organism>
<dbReference type="GeneID" id="110990028"/>
<gene>
    <name evidence="16" type="primary">LOC110990028</name>
</gene>
<feature type="region of interest" description="Disordered" evidence="13">
    <location>
        <begin position="887"/>
        <end position="922"/>
    </location>
</feature>